<dbReference type="SUPFAM" id="SSF49785">
    <property type="entry name" value="Galactose-binding domain-like"/>
    <property type="match status" value="2"/>
</dbReference>
<dbReference type="InterPro" id="IPR000421">
    <property type="entry name" value="FA58C"/>
</dbReference>
<dbReference type="PANTHER" id="PTHR22925:SF3">
    <property type="entry name" value="GLYCOSYL HYDROLASE FAMILY PROTEIN 43"/>
    <property type="match status" value="1"/>
</dbReference>
<protein>
    <submittedName>
        <fullName evidence="7">Ig-like protein group 4</fullName>
    </submittedName>
</protein>
<evidence type="ECO:0000256" key="3">
    <source>
        <dbReference type="ARBA" id="ARBA00023295"/>
    </source>
</evidence>
<dbReference type="Gene3D" id="1.20.50.40">
    <property type="match status" value="3"/>
</dbReference>
<dbReference type="Gene3D" id="2.115.10.20">
    <property type="entry name" value="Glycosyl hydrolase domain, family 43"/>
    <property type="match status" value="3"/>
</dbReference>
<dbReference type="PANTHER" id="PTHR22925">
    <property type="entry name" value="GLYCOSYL HYDROLASE 43 FAMILY MEMBER"/>
    <property type="match status" value="1"/>
</dbReference>
<dbReference type="RefSeq" id="WP_130435547.1">
    <property type="nucleotide sequence ID" value="NZ_SGXF01000004.1"/>
</dbReference>
<feature type="compositionally biased region" description="Acidic residues" evidence="4">
    <location>
        <begin position="63"/>
        <end position="78"/>
    </location>
</feature>
<accession>A0A4Q7P3N4</accession>
<sequence>MRQAGRRILSMLLVLGMVLGSLGQGYTVSADEISVTQISEQTQTPDSTKESQSTSVPGGQSETETDPTEEAETTEPESTESQGTAVSPEEGTVKEGPQLFNAEQTSTHIATYLGKTPVLDGVVWASDVEDDMFSKAFSTVQIKDTAGTVYTVEVVPENLVYFIDSGTGTDWKTIMAGTSDAGAARNLVSEAYAAVKALAGDSLLNEVSDQAYVSGKSWGIGYVSGGTNKRADPIQTYWNNNVAPADGSTITNKFAAGLRASNNTNFEYYLTLEAGTYTLTTGFHEFYNGNHNRGMVPKLYDGETLIATLDSVSMSNNANSSAAPDMVSSSTFTLEKTTLVKVHYEKTSGENGSMNWLAVSKGEIPVQLDRSALRTAIRKAEALGDLSQYASHSRNVVSNALDNARKLYDGKISGAVQGQLDMAAKSLSTICDNVTLKEEDPGRYSSVPVSQTWLDTEGDPIQAHGGGFLQQMDSDGTPIYYWVGEDKTHDSSNFNGVNLYSSKDLLNWTYRSTILQPDYENPGLNTNKVERPKLIYNEKTQTYVLYGHWEDASGYSSSQICVATSKTVDGQYTFLGHWRPGADADHRNWRATSNGNYFDGTGEEISDYSDEAVWGTGSRDFTLYSDGTEAYLVSAQNGTVMRIYRLKGDFTDVDPSMTYQLFDGGRREAPALVKSGEYYYMISSGQSGWLPNQTRYSYTKDITDPDSWAVEEGTQYPIGCLGNNVTFYSQPTNIMAVTGSEGTSYVYMGDHWNSKKLGSSTYVWLPLTIDDSKGAPVMTMDYQSGWSLDVATGKVVAPQNTLISEGKPAFSDAKEQDAEHGISVANDGNYFNTKVSGDSSSYFKPVTQAGGTDAKVPFTYGIDLEGTYDLSRIDLSFRCYNGSEAYYQYTVDVSNDKVNWNPVVDAGNNKEVGFTTHSLEGTTARYVRISVSKVLRADNNSSASWAAGLVEMQVYGEEARIELKEGSGLTAQAFKIAGEEAVNNVLLKWERDNIATEYRIYRAASEAELVSAEPVAVAGDVNNYTLYGLDAADGTWYYQVRGYNGGEVTSETVTARADTYAKLPAGMSVTDGWSSGWTNAADSGSAVAAENTAVLSSESGWTTKLTRTGTAALLYSTNDATGETVTYLDASEAATAEKYPELADCKFESVSWLDKGGRKIIWAHYEKSQGYSTGALVMFSFVPGDAGSLRYSGLVLPNGTHARDKSIFMDGGKAYLIAAGNEEGESANRTIYIHQLTSDWEAVDTEAGVIAKVFEGGFREAPVVIKDQGIYYMFASQAAGWLPSKTAYISATSLEGPWSEEAYPADASSFSCQTNGSWSKNGNHLLTGSRWWRSENSGSSTVMPLQLNNGFATATFFEKVYRNESTGVIIPELSGKNLSQGKTATMKSSGNTADASKTVDGDYNTMAEGTSSTGTTEWVVDLEEKSTLKGIQISWYLIKGSEPYYPYKVYGSQDGSSWTEIADHSGLPQSNNTVDYGFAYTELKGNFRYVKLEILAAIPQNNLNNRFNTARLWEVKVLGAPYDSSQEGAAATGIETELPKLVAARVGQPAENLPEKVTVKFSDNSTKEFAVNWDNDGTAFDEAYVQKTVTGSIDCETESGLPLSVSVPVLVVPDGLKYYVDAGTGSDWANPPAGNDKVSIVTSLAYTAVAALSGSELINQTSDQIYNMAGKNNTWGAVVGTRSSNTSKTDPLRSPDGQTATELLDPYAVGLRTGNTSISYKLELDEGSYTLTTGSYDWYGSRTRVFNPKVTYTDLDGKQQTITMDAIAMPADTLTDRQFTLPAHTGGITLIWDKASGEAPLFSWFAVSEKGTDELQNTLRSLIDQIQADVKAAQENGTVYAESPLQPGQYTGAGDPPKDSLKDLNEAIAAGEELLKNPSATAISLGKCIEELKDIFENLRTMPGTYTDIPGKAGDVIYASNTGLAMQAHGGSATVMKEGTGEGCVNVDLDGDGQITEGKTVYLWYGENKTNNTCPVDGVRCYVSTDLYNWVDRGNVLYLQNSILPIEESGQKAVTSSVGASGTGTTQNYNAMQVSKTNLETLKSWGRMETAPEGVSEEDFGNVKLFLRAYVTEFDKEPTGLYDTSWTAKSYDETVITASSFLYPDSAAAGTVTTTPLQLAFEALYGDYCITERPKMIYNESTGKFVIVFHADGVLYNNEALNQWVAGGCQGNCSASRYSRAMVGFAESDTPFGPFKLVNVTRMNYDTALNSQRLGESRDMTVFVDEGVDKNNDGVDDAYVIYSSEMNAKLYVSLLNKDYTGPAAAGDTADDTQMAARIVSDNSREAPAVFKFDGWYYLITSGTDGWNSTAHVYYRSQNLLSGWEKMGNPAKDDTGKCFDTQVTWVLPVDAETGKFIYMGDRWNGSNLTDSRTIWLPLQVTGDHTLSILNRSHWTVDELDSLCPTIINTEMPEFIYNDGSNLPDTLNVNWQGKTVDSPVVWDTSALKNFGRVSLTGTLTGCENATAAVSVMVVPKDLVYFVNPSTTPLSADYEAIAKANEDTLKSSENDGAYNADRGFGYTGTEGKVRGTNADIYQSMRYAANKSDSITYQFDLDAGKYEVYVGMFNPSSWVTSSSNRRADILINGEKVTTGYQYLNNINDTLSFNNITMDKAGAMTVTVAPNASTNEAVQVSFIMVVQKELFHVHTPEVVGKKDATCTEEGYTGDTICSECGELLEEGTVIPKLPHTEVIDPAKEATCTETGLTEGKHCSVCGEVIVKQEVVPMVPHTEVIDPAKEATCTETGLTEGKHCSVCGEVIMEQEVVPMVPHTEVIDPAKEATCTETGLTEGKHCSVCGEVLVKQEVIPAKGHSWDEGKVTIPPTEDKEGEKTYTCTVCYETKTEVIDKLIPEPSTEPSETENESTEPSTDPVNPPTGDGNQPALWIVLAALAMAMTALAAAGFKRRKSLKR</sequence>
<dbReference type="InterPro" id="IPR006710">
    <property type="entry name" value="Glyco_hydro_43"/>
</dbReference>
<keyword evidence="2" id="KW-0378">Hydrolase</keyword>
<evidence type="ECO:0000313" key="8">
    <source>
        <dbReference type="Proteomes" id="UP000292927"/>
    </source>
</evidence>
<evidence type="ECO:0000259" key="6">
    <source>
        <dbReference type="PROSITE" id="PS50022"/>
    </source>
</evidence>
<dbReference type="OrthoDB" id="9806701at2"/>
<keyword evidence="5" id="KW-0472">Membrane</keyword>
<dbReference type="CDD" id="cd18825">
    <property type="entry name" value="GH43_CtGH43-like"/>
    <property type="match status" value="1"/>
</dbReference>
<dbReference type="SUPFAM" id="SSF75005">
    <property type="entry name" value="Arabinanase/levansucrase/invertase"/>
    <property type="match status" value="3"/>
</dbReference>
<evidence type="ECO:0000313" key="7">
    <source>
        <dbReference type="EMBL" id="RZS94435.1"/>
    </source>
</evidence>
<dbReference type="Pfam" id="PF07532">
    <property type="entry name" value="Big_4"/>
    <property type="match status" value="1"/>
</dbReference>
<keyword evidence="3" id="KW-0326">Glycosidase</keyword>
<dbReference type="Pfam" id="PF00754">
    <property type="entry name" value="F5_F8_type_C"/>
    <property type="match status" value="2"/>
</dbReference>
<comment type="similarity">
    <text evidence="1">Belongs to the glycosyl hydrolase 43 family.</text>
</comment>
<evidence type="ECO:0000256" key="5">
    <source>
        <dbReference type="SAM" id="Phobius"/>
    </source>
</evidence>
<dbReference type="Gene3D" id="2.60.120.260">
    <property type="entry name" value="Galactose-binding domain-like"/>
    <property type="match status" value="2"/>
</dbReference>
<evidence type="ECO:0000256" key="2">
    <source>
        <dbReference type="ARBA" id="ARBA00022801"/>
    </source>
</evidence>
<dbReference type="Proteomes" id="UP000292927">
    <property type="component" value="Unassembled WGS sequence"/>
</dbReference>
<gene>
    <name evidence="7" type="ORF">EV209_2277</name>
</gene>
<organism evidence="7 8">
    <name type="scientific">Cuneatibacter caecimuris</name>
    <dbReference type="NCBI Taxonomy" id="1796618"/>
    <lineage>
        <taxon>Bacteria</taxon>
        <taxon>Bacillati</taxon>
        <taxon>Bacillota</taxon>
        <taxon>Clostridia</taxon>
        <taxon>Lachnospirales</taxon>
        <taxon>Lachnospiraceae</taxon>
        <taxon>Cuneatibacter</taxon>
    </lineage>
</organism>
<dbReference type="InterPro" id="IPR008979">
    <property type="entry name" value="Galactose-bd-like_sf"/>
</dbReference>
<keyword evidence="8" id="KW-1185">Reference proteome</keyword>
<reference evidence="7 8" key="1">
    <citation type="submission" date="2019-02" db="EMBL/GenBank/DDBJ databases">
        <title>Genomic Encyclopedia of Type Strains, Phase IV (KMG-IV): sequencing the most valuable type-strain genomes for metagenomic binning, comparative biology and taxonomic classification.</title>
        <authorList>
            <person name="Goeker M."/>
        </authorList>
    </citation>
    <scope>NUCLEOTIDE SEQUENCE [LARGE SCALE GENOMIC DNA]</scope>
    <source>
        <strain evidence="7 8">DSM 29486</strain>
    </source>
</reference>
<feature type="transmembrane region" description="Helical" evidence="5">
    <location>
        <begin position="2880"/>
        <end position="2900"/>
    </location>
</feature>
<keyword evidence="5" id="KW-0812">Transmembrane</keyword>
<feature type="region of interest" description="Disordered" evidence="4">
    <location>
        <begin position="38"/>
        <end position="92"/>
    </location>
</feature>
<dbReference type="PROSITE" id="PS50022">
    <property type="entry name" value="FA58C_3"/>
    <property type="match status" value="1"/>
</dbReference>
<dbReference type="GO" id="GO:0004553">
    <property type="term" value="F:hydrolase activity, hydrolyzing O-glycosyl compounds"/>
    <property type="evidence" value="ECO:0007669"/>
    <property type="project" value="InterPro"/>
</dbReference>
<feature type="compositionally biased region" description="Polar residues" evidence="4">
    <location>
        <begin position="1381"/>
        <end position="1395"/>
    </location>
</feature>
<feature type="region of interest" description="Disordered" evidence="4">
    <location>
        <begin position="2845"/>
        <end position="2876"/>
    </location>
</feature>
<dbReference type="EMBL" id="SGXF01000004">
    <property type="protein sequence ID" value="RZS94435.1"/>
    <property type="molecule type" value="Genomic_DNA"/>
</dbReference>
<dbReference type="Pfam" id="PF04616">
    <property type="entry name" value="Glyco_hydro_43"/>
    <property type="match status" value="1"/>
</dbReference>
<dbReference type="InterPro" id="IPR023296">
    <property type="entry name" value="Glyco_hydro_beta-prop_sf"/>
</dbReference>
<dbReference type="GO" id="GO:0005975">
    <property type="term" value="P:carbohydrate metabolic process"/>
    <property type="evidence" value="ECO:0007669"/>
    <property type="project" value="InterPro"/>
</dbReference>
<evidence type="ECO:0000256" key="4">
    <source>
        <dbReference type="SAM" id="MobiDB-lite"/>
    </source>
</evidence>
<feature type="region of interest" description="Disordered" evidence="4">
    <location>
        <begin position="1381"/>
        <end position="1410"/>
    </location>
</feature>
<name>A0A4Q7P3N4_9FIRM</name>
<keyword evidence="5" id="KW-1133">Transmembrane helix</keyword>
<evidence type="ECO:0000256" key="1">
    <source>
        <dbReference type="ARBA" id="ARBA00009865"/>
    </source>
</evidence>
<feature type="compositionally biased region" description="Polar residues" evidence="4">
    <location>
        <begin position="38"/>
        <end position="60"/>
    </location>
</feature>
<feature type="domain" description="F5/8 type C" evidence="6">
    <location>
        <begin position="862"/>
        <end position="957"/>
    </location>
</feature>
<dbReference type="InterPro" id="IPR011081">
    <property type="entry name" value="Big_4"/>
</dbReference>
<dbReference type="CDD" id="cd18822">
    <property type="entry name" value="GH43_CtGH43-like"/>
    <property type="match status" value="1"/>
</dbReference>
<comment type="caution">
    <text evidence="7">The sequence shown here is derived from an EMBL/GenBank/DDBJ whole genome shotgun (WGS) entry which is preliminary data.</text>
</comment>
<proteinExistence type="inferred from homology"/>